<evidence type="ECO:0000256" key="2">
    <source>
        <dbReference type="SAM" id="Phobius"/>
    </source>
</evidence>
<protein>
    <submittedName>
        <fullName evidence="3">Uncharacterized protein</fullName>
    </submittedName>
</protein>
<comment type="caution">
    <text evidence="3">The sequence shown here is derived from an EMBL/GenBank/DDBJ whole genome shotgun (WGS) entry which is preliminary data.</text>
</comment>
<feature type="compositionally biased region" description="Polar residues" evidence="1">
    <location>
        <begin position="102"/>
        <end position="111"/>
    </location>
</feature>
<evidence type="ECO:0000256" key="1">
    <source>
        <dbReference type="SAM" id="MobiDB-lite"/>
    </source>
</evidence>
<sequence length="111" mass="12246">MLTLGGAGVWWIYDVVRVGPRSSPIFASDDYRVSADVSHWAYVLTVITLMGVIGFGLSIWSINRHRVLKAREIMLLQAEVADPDNQPMYKSSGPVSFRGYGTTMQSGAPRV</sequence>
<feature type="region of interest" description="Disordered" evidence="1">
    <location>
        <begin position="87"/>
        <end position="111"/>
    </location>
</feature>
<dbReference type="EMBL" id="CAUYUJ010019593">
    <property type="protein sequence ID" value="CAK0892281.1"/>
    <property type="molecule type" value="Genomic_DNA"/>
</dbReference>
<keyword evidence="2" id="KW-0472">Membrane</keyword>
<dbReference type="Proteomes" id="UP001189429">
    <property type="component" value="Unassembled WGS sequence"/>
</dbReference>
<keyword evidence="4" id="KW-1185">Reference proteome</keyword>
<evidence type="ECO:0000313" key="3">
    <source>
        <dbReference type="EMBL" id="CAK0892281.1"/>
    </source>
</evidence>
<keyword evidence="2" id="KW-1133">Transmembrane helix</keyword>
<proteinExistence type="predicted"/>
<evidence type="ECO:0000313" key="4">
    <source>
        <dbReference type="Proteomes" id="UP001189429"/>
    </source>
</evidence>
<organism evidence="3 4">
    <name type="scientific">Prorocentrum cordatum</name>
    <dbReference type="NCBI Taxonomy" id="2364126"/>
    <lineage>
        <taxon>Eukaryota</taxon>
        <taxon>Sar</taxon>
        <taxon>Alveolata</taxon>
        <taxon>Dinophyceae</taxon>
        <taxon>Prorocentrales</taxon>
        <taxon>Prorocentraceae</taxon>
        <taxon>Prorocentrum</taxon>
    </lineage>
</organism>
<keyword evidence="2" id="KW-0812">Transmembrane</keyword>
<name>A0ABN9X3P6_9DINO</name>
<gene>
    <name evidence="3" type="ORF">PCOR1329_LOCUS71987</name>
</gene>
<reference evidence="3" key="1">
    <citation type="submission" date="2023-10" db="EMBL/GenBank/DDBJ databases">
        <authorList>
            <person name="Chen Y."/>
            <person name="Shah S."/>
            <person name="Dougan E. K."/>
            <person name="Thang M."/>
            <person name="Chan C."/>
        </authorList>
    </citation>
    <scope>NUCLEOTIDE SEQUENCE [LARGE SCALE GENOMIC DNA]</scope>
</reference>
<feature type="transmembrane region" description="Helical" evidence="2">
    <location>
        <begin position="40"/>
        <end position="62"/>
    </location>
</feature>
<accession>A0ABN9X3P6</accession>